<protein>
    <recommendedName>
        <fullName evidence="3">Phasin protein</fullName>
    </recommendedName>
</protein>
<evidence type="ECO:0000313" key="1">
    <source>
        <dbReference type="EMBL" id="SIR46369.1"/>
    </source>
</evidence>
<name>A0A8G2CNK8_ACIRU</name>
<proteinExistence type="predicted"/>
<evidence type="ECO:0008006" key="3">
    <source>
        <dbReference type="Google" id="ProtNLM"/>
    </source>
</evidence>
<dbReference type="RefSeq" id="WP_029310734.1">
    <property type="nucleotide sequence ID" value="NZ_FTNE01000035.1"/>
</dbReference>
<comment type="caution">
    <text evidence="1">The sequence shown here is derived from an EMBL/GenBank/DDBJ whole genome shotgun (WGS) entry which is preliminary data.</text>
</comment>
<accession>A0A8G2CNK8</accession>
<reference evidence="1 2" key="1">
    <citation type="submission" date="2017-01" db="EMBL/GenBank/DDBJ databases">
        <authorList>
            <person name="Varghese N."/>
            <person name="Submissions S."/>
        </authorList>
    </citation>
    <scope>NUCLEOTIDE SEQUENCE [LARGE SCALE GENOMIC DNA]</scope>
    <source>
        <strain evidence="1 2">ATCC 35905</strain>
    </source>
</reference>
<dbReference type="Proteomes" id="UP000186308">
    <property type="component" value="Unassembled WGS sequence"/>
</dbReference>
<keyword evidence="2" id="KW-1185">Reference proteome</keyword>
<organism evidence="1 2">
    <name type="scientific">Acidiphilium rubrum</name>
    <dbReference type="NCBI Taxonomy" id="526"/>
    <lineage>
        <taxon>Bacteria</taxon>
        <taxon>Pseudomonadati</taxon>
        <taxon>Pseudomonadota</taxon>
        <taxon>Alphaproteobacteria</taxon>
        <taxon>Acetobacterales</taxon>
        <taxon>Acidocellaceae</taxon>
        <taxon>Acidiphilium</taxon>
    </lineage>
</organism>
<gene>
    <name evidence="1" type="ORF">SAMN05421828_13512</name>
</gene>
<sequence length="109" mass="11940">MAANYPAMLRTAMQVQGAAAATWLNLAGRASQFALQEMTGLARAGAAPLLADRDHRQTACEDALWTGYMAHQQFLRALTGASRLSLLVFLNELDQRRGARPMPPEDRAR</sequence>
<dbReference type="AlphaFoldDB" id="A0A8G2CNK8"/>
<dbReference type="EMBL" id="FTNE01000035">
    <property type="protein sequence ID" value="SIR46369.1"/>
    <property type="molecule type" value="Genomic_DNA"/>
</dbReference>
<evidence type="ECO:0000313" key="2">
    <source>
        <dbReference type="Proteomes" id="UP000186308"/>
    </source>
</evidence>